<dbReference type="OrthoDB" id="5797at2157"/>
<dbReference type="HOGENOM" id="CLU_191135_0_0_2"/>
<sequence>MLGSKEGVDDQFIGIIDDLVVMSENDSELAEGLKWIDAQSQKNGVTFYEMAMIILRKHMAERRAKEWLKNKLSQ</sequence>
<keyword evidence="2" id="KW-1185">Reference proteome</keyword>
<dbReference type="STRING" id="1237085.Ngar_c03700"/>
<dbReference type="Proteomes" id="UP000008037">
    <property type="component" value="Chromosome"/>
</dbReference>
<dbReference type="BioCyc" id="CNIT1237085:G1324-370-MONOMER"/>
<gene>
    <name evidence="1" type="ordered locus">Ngar_c03700</name>
</gene>
<reference evidence="1 2" key="1">
    <citation type="journal article" date="2012" name="Environ. Microbiol.">
        <title>The genome of the ammonia-oxidizing Candidatus Nitrososphaera gargensis: insights into metabolic versatility and environmental adaptations.</title>
        <authorList>
            <person name="Spang A."/>
            <person name="Poehlein A."/>
            <person name="Offre P."/>
            <person name="Zumbragel S."/>
            <person name="Haider S."/>
            <person name="Rychlik N."/>
            <person name="Nowka B."/>
            <person name="Schmeisser C."/>
            <person name="Lebedeva E.V."/>
            <person name="Rattei T."/>
            <person name="Bohm C."/>
            <person name="Schmid M."/>
            <person name="Galushko A."/>
            <person name="Hatzenpichler R."/>
            <person name="Weinmaier T."/>
            <person name="Daniel R."/>
            <person name="Schleper C."/>
            <person name="Spieck E."/>
            <person name="Streit W."/>
            <person name="Wagner M."/>
        </authorList>
    </citation>
    <scope>NUCLEOTIDE SEQUENCE [LARGE SCALE GENOMIC DNA]</scope>
    <source>
        <strain evidence="2">Ga9.2</strain>
    </source>
</reference>
<name>K0IEU7_NITGG</name>
<dbReference type="AlphaFoldDB" id="K0IEU7"/>
<dbReference type="EMBL" id="CP002408">
    <property type="protein sequence ID" value="AFU57318.1"/>
    <property type="molecule type" value="Genomic_DNA"/>
</dbReference>
<dbReference type="RefSeq" id="WP_015017865.1">
    <property type="nucleotide sequence ID" value="NC_018719.1"/>
</dbReference>
<protein>
    <submittedName>
        <fullName evidence="1">Uncharacterized protein</fullName>
    </submittedName>
</protein>
<proteinExistence type="predicted"/>
<dbReference type="InParanoid" id="K0IEU7"/>
<dbReference type="GeneID" id="13796546"/>
<evidence type="ECO:0000313" key="2">
    <source>
        <dbReference type="Proteomes" id="UP000008037"/>
    </source>
</evidence>
<accession>K0IEU7</accession>
<organism evidence="1 2">
    <name type="scientific">Nitrososphaera gargensis (strain Ga9.2)</name>
    <dbReference type="NCBI Taxonomy" id="1237085"/>
    <lineage>
        <taxon>Archaea</taxon>
        <taxon>Nitrososphaerota</taxon>
        <taxon>Nitrososphaeria</taxon>
        <taxon>Nitrososphaerales</taxon>
        <taxon>Nitrososphaeraceae</taxon>
        <taxon>Nitrososphaera</taxon>
    </lineage>
</organism>
<evidence type="ECO:0000313" key="1">
    <source>
        <dbReference type="EMBL" id="AFU57318.1"/>
    </source>
</evidence>
<dbReference type="KEGG" id="nga:Ngar_c03700"/>